<keyword evidence="4" id="KW-0418">Kinase</keyword>
<dbReference type="PROSITE" id="PS50109">
    <property type="entry name" value="HIS_KIN"/>
    <property type="match status" value="1"/>
</dbReference>
<dbReference type="PANTHER" id="PTHR24421">
    <property type="entry name" value="NITRATE/NITRITE SENSOR PROTEIN NARX-RELATED"/>
    <property type="match status" value="1"/>
</dbReference>
<dbReference type="InterPro" id="IPR036890">
    <property type="entry name" value="HATPase_C_sf"/>
</dbReference>
<evidence type="ECO:0000313" key="9">
    <source>
        <dbReference type="Proteomes" id="UP001501319"/>
    </source>
</evidence>
<dbReference type="InterPro" id="IPR050482">
    <property type="entry name" value="Sensor_HK_TwoCompSys"/>
</dbReference>
<reference evidence="9" key="1">
    <citation type="journal article" date="2019" name="Int. J. Syst. Evol. Microbiol.">
        <title>The Global Catalogue of Microorganisms (GCM) 10K type strain sequencing project: providing services to taxonomists for standard genome sequencing and annotation.</title>
        <authorList>
            <consortium name="The Broad Institute Genomics Platform"/>
            <consortium name="The Broad Institute Genome Sequencing Center for Infectious Disease"/>
            <person name="Wu L."/>
            <person name="Ma J."/>
        </authorList>
    </citation>
    <scope>NUCLEOTIDE SEQUENCE [LARGE SCALE GENOMIC DNA]</scope>
    <source>
        <strain evidence="9">JCM 14306</strain>
    </source>
</reference>
<comment type="catalytic activity">
    <reaction evidence="1">
        <text>ATP + protein L-histidine = ADP + protein N-phospho-L-histidine.</text>
        <dbReference type="EC" id="2.7.13.3"/>
    </reaction>
</comment>
<keyword evidence="6" id="KW-0812">Transmembrane</keyword>
<dbReference type="InterPro" id="IPR003594">
    <property type="entry name" value="HATPase_dom"/>
</dbReference>
<evidence type="ECO:0000256" key="1">
    <source>
        <dbReference type="ARBA" id="ARBA00000085"/>
    </source>
</evidence>
<evidence type="ECO:0000256" key="3">
    <source>
        <dbReference type="ARBA" id="ARBA00022679"/>
    </source>
</evidence>
<name>A0ABP4QTC7_9ACTN</name>
<dbReference type="Pfam" id="PF02518">
    <property type="entry name" value="HATPase_c"/>
    <property type="match status" value="1"/>
</dbReference>
<dbReference type="SMART" id="SM00387">
    <property type="entry name" value="HATPase_c"/>
    <property type="match status" value="1"/>
</dbReference>
<keyword evidence="6" id="KW-0472">Membrane</keyword>
<dbReference type="Gene3D" id="3.30.565.10">
    <property type="entry name" value="Histidine kinase-like ATPase, C-terminal domain"/>
    <property type="match status" value="1"/>
</dbReference>
<evidence type="ECO:0000256" key="6">
    <source>
        <dbReference type="SAM" id="Phobius"/>
    </source>
</evidence>
<dbReference type="InterPro" id="IPR004358">
    <property type="entry name" value="Sig_transdc_His_kin-like_C"/>
</dbReference>
<evidence type="ECO:0000256" key="4">
    <source>
        <dbReference type="ARBA" id="ARBA00022777"/>
    </source>
</evidence>
<dbReference type="EC" id="2.7.13.3" evidence="2"/>
<keyword evidence="6" id="KW-1133">Transmembrane helix</keyword>
<feature type="transmembrane region" description="Helical" evidence="6">
    <location>
        <begin position="20"/>
        <end position="45"/>
    </location>
</feature>
<keyword evidence="9" id="KW-1185">Reference proteome</keyword>
<feature type="domain" description="Histidine kinase" evidence="7">
    <location>
        <begin position="363"/>
        <end position="445"/>
    </location>
</feature>
<keyword evidence="3" id="KW-0808">Transferase</keyword>
<gene>
    <name evidence="8" type="ORF">GCM10009744_03990</name>
</gene>
<evidence type="ECO:0000259" key="7">
    <source>
        <dbReference type="PROSITE" id="PS50109"/>
    </source>
</evidence>
<proteinExistence type="predicted"/>
<dbReference type="EMBL" id="BAAANE010000002">
    <property type="protein sequence ID" value="GAA1620402.1"/>
    <property type="molecule type" value="Genomic_DNA"/>
</dbReference>
<dbReference type="PANTHER" id="PTHR24421:SF10">
    <property type="entry name" value="NITRATE_NITRITE SENSOR PROTEIN NARQ"/>
    <property type="match status" value="1"/>
</dbReference>
<evidence type="ECO:0000256" key="2">
    <source>
        <dbReference type="ARBA" id="ARBA00012438"/>
    </source>
</evidence>
<evidence type="ECO:0000313" key="8">
    <source>
        <dbReference type="EMBL" id="GAA1620402.1"/>
    </source>
</evidence>
<evidence type="ECO:0000256" key="5">
    <source>
        <dbReference type="ARBA" id="ARBA00023012"/>
    </source>
</evidence>
<dbReference type="InterPro" id="IPR005467">
    <property type="entry name" value="His_kinase_dom"/>
</dbReference>
<accession>A0ABP4QTC7</accession>
<dbReference type="SUPFAM" id="SSF55874">
    <property type="entry name" value="ATPase domain of HSP90 chaperone/DNA topoisomerase II/histidine kinase"/>
    <property type="match status" value="1"/>
</dbReference>
<sequence length="450" mass="47293">MEDSAGFGGTGSSAAAVRPIRGFVLALVLTALAAFLLSGGAAAIAARSIAEKFALAEAARSAETLGAVIFAPRMSAVIAGDVDAKAALDAAVEARQSDNGVVRVKVWDRDGTVLYSDSPRMIGKSFPVTSDITDSIDRQQSHAEVSNLSDPDNAAESTLDRLVEVYVPLDLPSGERLALEVYSSEARVSLARSQLIKTLVPFVLLALVVLVLAQLPVSVWLLRKVSRAAAERGRLLLSSVTASERERRAIAHDLNNTVVRDLIGADAAMKSVQADLPVSASPEFRGSLDRLTGVVSGSVGSLRTLVVAVYPPDLAEAGLADALDRLADRLRLDGVDVTVTVDLRFKPSPAVTAAAYRCTRECLTNIAKHAGASQAWIELVGDARWLRLSVADNGHGVAPAVGLWKAGHLGLQLMRDAVHELDGTLSVRRRPGGGTEISIVLPLQAVATQG</sequence>
<dbReference type="PRINTS" id="PR00344">
    <property type="entry name" value="BCTRLSENSOR"/>
</dbReference>
<dbReference type="Proteomes" id="UP001501319">
    <property type="component" value="Unassembled WGS sequence"/>
</dbReference>
<protein>
    <recommendedName>
        <fullName evidence="2">histidine kinase</fullName>
        <ecNumber evidence="2">2.7.13.3</ecNumber>
    </recommendedName>
</protein>
<feature type="transmembrane region" description="Helical" evidence="6">
    <location>
        <begin position="199"/>
        <end position="222"/>
    </location>
</feature>
<comment type="caution">
    <text evidence="8">The sequence shown here is derived from an EMBL/GenBank/DDBJ whole genome shotgun (WGS) entry which is preliminary data.</text>
</comment>
<dbReference type="CDD" id="cd16917">
    <property type="entry name" value="HATPase_UhpB-NarQ-NarX-like"/>
    <property type="match status" value="1"/>
</dbReference>
<keyword evidence="5" id="KW-0902">Two-component regulatory system</keyword>
<organism evidence="8 9">
    <name type="scientific">Kribbella alba</name>
    <dbReference type="NCBI Taxonomy" id="190197"/>
    <lineage>
        <taxon>Bacteria</taxon>
        <taxon>Bacillati</taxon>
        <taxon>Actinomycetota</taxon>
        <taxon>Actinomycetes</taxon>
        <taxon>Propionibacteriales</taxon>
        <taxon>Kribbellaceae</taxon>
        <taxon>Kribbella</taxon>
    </lineage>
</organism>